<feature type="binding site" evidence="11">
    <location>
        <position position="408"/>
    </location>
    <ligand>
        <name>ADP</name>
        <dbReference type="ChEBI" id="CHEBI:456216"/>
    </ligand>
</feature>
<evidence type="ECO:0000256" key="10">
    <source>
        <dbReference type="ARBA" id="ARBA00063665"/>
    </source>
</evidence>
<dbReference type="PIRSF" id="PIRSF000538">
    <property type="entry name" value="GlpK"/>
    <property type="match status" value="1"/>
</dbReference>
<dbReference type="Pfam" id="PF00370">
    <property type="entry name" value="FGGY_N"/>
    <property type="match status" value="1"/>
</dbReference>
<dbReference type="EMBL" id="FNDZ01000014">
    <property type="protein sequence ID" value="SDJ33485.1"/>
    <property type="molecule type" value="Genomic_DNA"/>
</dbReference>
<keyword evidence="3 11" id="KW-0808">Transferase</keyword>
<keyword evidence="7 11" id="KW-0067">ATP-binding</keyword>
<comment type="function">
    <text evidence="9 11">Key enzyme in the regulation of glycerol uptake and metabolism. Catalyzes the phosphorylation of glycerol to yield sn-glycerol 3-phosphate.</text>
</comment>
<sequence length="496" mass="54861">MKKYVIALDQGTTSSRTIIFDKEQNIVGVAQKEFTQIYPKQGWVEHNPMEIWSSQYGVLNEAMAQAGIRADEVAAIGITNQRETTVVWDKNTGVPVYNAIVWQCRRTSNICDELRAKEGMADYVRENTGLQIDAYFSGTKIKWILDNVEGAREKAEAGDLLFGTVDTWLLWKLTEGRVHATDYTNASRTMVYNIKELKWDEKLLAELNIPASMLPEVKKSSEVYGETNINGVMVPISGIAGDQQAALYGQTCFLPGEAKNTYGTGCFLLVNIGEEMKLSNNGLVTTIAATSHDKVQYALEGSIFVGGAVIQWIRDELKLIYDSKDSEYFATKVKDNAGVYVVPAFVGLGAPHWDQYARGAILGLTRGANRYHIIRAALEAIAYQTKDVLVAMEKDAGIELQNLKVDGGASVNNFLMQFQADILDRSVLRPVIAETTALGAAYLAGLAVGFWANEDEVKTKWAVDGEYNPKMAGEDRDALYAGWQKAVGRSLDWENK</sequence>
<feature type="binding site" evidence="11">
    <location>
        <position position="16"/>
    </location>
    <ligand>
        <name>ADP</name>
        <dbReference type="ChEBI" id="CHEBI:456216"/>
    </ligand>
</feature>
<organism evidence="15 16">
    <name type="scientific">Proteiniclasticum ruminis</name>
    <dbReference type="NCBI Taxonomy" id="398199"/>
    <lineage>
        <taxon>Bacteria</taxon>
        <taxon>Bacillati</taxon>
        <taxon>Bacillota</taxon>
        <taxon>Clostridia</taxon>
        <taxon>Eubacteriales</taxon>
        <taxon>Clostridiaceae</taxon>
        <taxon>Proteiniclasticum</taxon>
    </lineage>
</organism>
<evidence type="ECO:0000256" key="6">
    <source>
        <dbReference type="ARBA" id="ARBA00022798"/>
    </source>
</evidence>
<evidence type="ECO:0000256" key="7">
    <source>
        <dbReference type="ARBA" id="ARBA00022840"/>
    </source>
</evidence>
<comment type="subunit">
    <text evidence="10 11">Homotetramer and homodimer (in equilibrium).</text>
</comment>
<keyword evidence="6 11" id="KW-0319">Glycerol metabolism</keyword>
<feature type="binding site" evidence="11">
    <location>
        <position position="12"/>
    </location>
    <ligand>
        <name>ADP</name>
        <dbReference type="ChEBI" id="CHEBI:456216"/>
    </ligand>
</feature>
<feature type="binding site" evidence="11">
    <location>
        <position position="13"/>
    </location>
    <ligand>
        <name>ATP</name>
        <dbReference type="ChEBI" id="CHEBI:30616"/>
    </ligand>
</feature>
<evidence type="ECO:0000313" key="15">
    <source>
        <dbReference type="EMBL" id="SDJ33485.1"/>
    </source>
</evidence>
<dbReference type="InterPro" id="IPR018485">
    <property type="entry name" value="FGGY_C"/>
</dbReference>
<dbReference type="EC" id="2.7.1.30" evidence="11"/>
<dbReference type="Proteomes" id="UP000183255">
    <property type="component" value="Unassembled WGS sequence"/>
</dbReference>
<dbReference type="GO" id="GO:0004370">
    <property type="term" value="F:glycerol kinase activity"/>
    <property type="evidence" value="ECO:0007669"/>
    <property type="project" value="UniProtKB-UniRule"/>
</dbReference>
<feature type="binding site" evidence="11">
    <location>
        <position position="12"/>
    </location>
    <ligand>
        <name>sn-glycerol 3-phosphate</name>
        <dbReference type="ChEBI" id="CHEBI:57597"/>
    </ligand>
</feature>
<feature type="binding site" evidence="11">
    <location>
        <position position="311"/>
    </location>
    <ligand>
        <name>ATP</name>
        <dbReference type="ChEBI" id="CHEBI:30616"/>
    </ligand>
</feature>
<feature type="binding site" evidence="11">
    <location>
        <position position="82"/>
    </location>
    <ligand>
        <name>sn-glycerol 3-phosphate</name>
        <dbReference type="ChEBI" id="CHEBI:57597"/>
    </ligand>
</feature>
<feature type="domain" description="Carbohydrate kinase FGGY C-terminal" evidence="14">
    <location>
        <begin position="259"/>
        <end position="447"/>
    </location>
</feature>
<reference evidence="15 16" key="1">
    <citation type="submission" date="2016-10" db="EMBL/GenBank/DDBJ databases">
        <authorList>
            <person name="de Groot N.N."/>
        </authorList>
    </citation>
    <scope>NUCLEOTIDE SEQUENCE [LARGE SCALE GENOMIC DNA]</scope>
    <source>
        <strain evidence="15 16">CGMCC 1.5058</strain>
    </source>
</reference>
<feature type="binding site" evidence="11">
    <location>
        <position position="408"/>
    </location>
    <ligand>
        <name>ATP</name>
        <dbReference type="ChEBI" id="CHEBI:30616"/>
    </ligand>
</feature>
<evidence type="ECO:0000256" key="8">
    <source>
        <dbReference type="ARBA" id="ARBA00052101"/>
    </source>
</evidence>
<feature type="binding site" evidence="11">
    <location>
        <position position="83"/>
    </location>
    <ligand>
        <name>sn-glycerol 3-phosphate</name>
        <dbReference type="ChEBI" id="CHEBI:57597"/>
    </ligand>
</feature>
<dbReference type="FunFam" id="3.30.420.40:FF:000007">
    <property type="entry name" value="Glycerol kinase"/>
    <property type="match status" value="1"/>
</dbReference>
<evidence type="ECO:0000256" key="12">
    <source>
        <dbReference type="RuleBase" id="RU003733"/>
    </source>
</evidence>
<dbReference type="CDD" id="cd07769">
    <property type="entry name" value="ASKHA_NBD_FGGY_GK"/>
    <property type="match status" value="1"/>
</dbReference>
<evidence type="ECO:0000256" key="4">
    <source>
        <dbReference type="ARBA" id="ARBA00022741"/>
    </source>
</evidence>
<dbReference type="GO" id="GO:0019563">
    <property type="term" value="P:glycerol catabolic process"/>
    <property type="evidence" value="ECO:0007669"/>
    <property type="project" value="UniProtKB-UniRule"/>
</dbReference>
<dbReference type="GO" id="GO:0005829">
    <property type="term" value="C:cytosol"/>
    <property type="evidence" value="ECO:0007669"/>
    <property type="project" value="TreeGrafter"/>
</dbReference>
<feature type="binding site" evidence="11">
    <location>
        <position position="82"/>
    </location>
    <ligand>
        <name>glycerol</name>
        <dbReference type="ChEBI" id="CHEBI:17754"/>
    </ligand>
</feature>
<dbReference type="FunFam" id="3.30.420.40:FF:000008">
    <property type="entry name" value="Glycerol kinase"/>
    <property type="match status" value="1"/>
</dbReference>
<evidence type="ECO:0000256" key="2">
    <source>
        <dbReference type="ARBA" id="ARBA00009156"/>
    </source>
</evidence>
<dbReference type="InterPro" id="IPR005999">
    <property type="entry name" value="Glycerol_kin"/>
</dbReference>
<dbReference type="HAMAP" id="MF_00186">
    <property type="entry name" value="Glycerol_kin"/>
    <property type="match status" value="1"/>
</dbReference>
<feature type="binding site" evidence="11">
    <location>
        <position position="83"/>
    </location>
    <ligand>
        <name>glycerol</name>
        <dbReference type="ChEBI" id="CHEBI:17754"/>
    </ligand>
</feature>
<evidence type="ECO:0000259" key="13">
    <source>
        <dbReference type="Pfam" id="PF00370"/>
    </source>
</evidence>
<proteinExistence type="inferred from homology"/>
<dbReference type="InterPro" id="IPR000577">
    <property type="entry name" value="Carb_kinase_FGGY"/>
</dbReference>
<protein>
    <recommendedName>
        <fullName evidence="11">Glycerol kinase</fullName>
        <ecNumber evidence="11">2.7.1.30</ecNumber>
    </recommendedName>
    <alternativeName>
        <fullName evidence="11">ATP:glycerol 3-phosphotransferase</fullName>
    </alternativeName>
    <alternativeName>
        <fullName evidence="11">Glycerokinase</fullName>
        <shortName evidence="11">GK</shortName>
    </alternativeName>
</protein>
<dbReference type="Pfam" id="PF02782">
    <property type="entry name" value="FGGY_C"/>
    <property type="match status" value="1"/>
</dbReference>
<dbReference type="InterPro" id="IPR018483">
    <property type="entry name" value="Carb_kinase_FGGY_CS"/>
</dbReference>
<evidence type="ECO:0000256" key="3">
    <source>
        <dbReference type="ARBA" id="ARBA00022679"/>
    </source>
</evidence>
<evidence type="ECO:0000256" key="5">
    <source>
        <dbReference type="ARBA" id="ARBA00022777"/>
    </source>
</evidence>
<gene>
    <name evidence="11" type="primary">glpK</name>
    <name evidence="15" type="ORF">SAMN05421804_11416</name>
</gene>
<evidence type="ECO:0000256" key="1">
    <source>
        <dbReference type="ARBA" id="ARBA00005190"/>
    </source>
</evidence>
<feature type="binding site" evidence="11">
    <location>
        <position position="14"/>
    </location>
    <ligand>
        <name>ATP</name>
        <dbReference type="ChEBI" id="CHEBI:30616"/>
    </ligand>
</feature>
<dbReference type="NCBIfam" id="NF000756">
    <property type="entry name" value="PRK00047.1"/>
    <property type="match status" value="1"/>
</dbReference>
<feature type="binding site" evidence="11">
    <location>
        <position position="307"/>
    </location>
    <ligand>
        <name>ATP</name>
        <dbReference type="ChEBI" id="CHEBI:30616"/>
    </ligand>
</feature>
<feature type="domain" description="Carbohydrate kinase FGGY N-terminal" evidence="13">
    <location>
        <begin position="4"/>
        <end position="249"/>
    </location>
</feature>
<dbReference type="SUPFAM" id="SSF53067">
    <property type="entry name" value="Actin-like ATPase domain"/>
    <property type="match status" value="2"/>
</dbReference>
<dbReference type="GO" id="GO:0005524">
    <property type="term" value="F:ATP binding"/>
    <property type="evidence" value="ECO:0007669"/>
    <property type="project" value="UniProtKB-UniRule"/>
</dbReference>
<evidence type="ECO:0000256" key="11">
    <source>
        <dbReference type="HAMAP-Rule" id="MF_00186"/>
    </source>
</evidence>
<dbReference type="PANTHER" id="PTHR10196">
    <property type="entry name" value="SUGAR KINASE"/>
    <property type="match status" value="1"/>
</dbReference>
<comment type="catalytic activity">
    <reaction evidence="8 11">
        <text>glycerol + ATP = sn-glycerol 3-phosphate + ADP + H(+)</text>
        <dbReference type="Rhea" id="RHEA:21644"/>
        <dbReference type="ChEBI" id="CHEBI:15378"/>
        <dbReference type="ChEBI" id="CHEBI:17754"/>
        <dbReference type="ChEBI" id="CHEBI:30616"/>
        <dbReference type="ChEBI" id="CHEBI:57597"/>
        <dbReference type="ChEBI" id="CHEBI:456216"/>
        <dbReference type="EC" id="2.7.1.30"/>
    </reaction>
</comment>
<evidence type="ECO:0000256" key="9">
    <source>
        <dbReference type="ARBA" id="ARBA00054633"/>
    </source>
</evidence>
<comment type="pathway">
    <text evidence="1 11">Polyol metabolism; glycerol degradation via glycerol kinase pathway; sn-glycerol 3-phosphate from glycerol: step 1/1.</text>
</comment>
<feature type="binding site" evidence="11">
    <location>
        <position position="264"/>
    </location>
    <ligand>
        <name>ADP</name>
        <dbReference type="ChEBI" id="CHEBI:456216"/>
    </ligand>
</feature>
<dbReference type="RefSeq" id="WP_031577511.1">
    <property type="nucleotide sequence ID" value="NZ_FNDZ01000014.1"/>
</dbReference>
<feature type="binding site" evidence="11">
    <location>
        <position position="135"/>
    </location>
    <ligand>
        <name>glycerol</name>
        <dbReference type="ChEBI" id="CHEBI:17754"/>
    </ligand>
</feature>
<dbReference type="PANTHER" id="PTHR10196:SF69">
    <property type="entry name" value="GLYCEROL KINASE"/>
    <property type="match status" value="1"/>
</dbReference>
<evidence type="ECO:0000313" key="16">
    <source>
        <dbReference type="Proteomes" id="UP000183255"/>
    </source>
</evidence>
<name>A0A1G8SXL7_9CLOT</name>
<dbReference type="UniPathway" id="UPA00618">
    <property type="reaction ID" value="UER00672"/>
</dbReference>
<feature type="binding site" evidence="11">
    <location>
        <position position="135"/>
    </location>
    <ligand>
        <name>sn-glycerol 3-phosphate</name>
        <dbReference type="ChEBI" id="CHEBI:57597"/>
    </ligand>
</feature>
<keyword evidence="5 11" id="KW-0418">Kinase</keyword>
<comment type="similarity">
    <text evidence="2 11 12">Belongs to the FGGY kinase family.</text>
</comment>
<dbReference type="GO" id="GO:0006072">
    <property type="term" value="P:glycerol-3-phosphate metabolic process"/>
    <property type="evidence" value="ECO:0007669"/>
    <property type="project" value="InterPro"/>
</dbReference>
<feature type="binding site" evidence="11">
    <location>
        <position position="307"/>
    </location>
    <ligand>
        <name>ADP</name>
        <dbReference type="ChEBI" id="CHEBI:456216"/>
    </ligand>
</feature>
<feature type="binding site" evidence="11">
    <location>
        <position position="242"/>
    </location>
    <ligand>
        <name>sn-glycerol 3-phosphate</name>
        <dbReference type="ChEBI" id="CHEBI:57597"/>
    </ligand>
</feature>
<dbReference type="InterPro" id="IPR018484">
    <property type="entry name" value="FGGY_N"/>
</dbReference>
<accession>A0A1G8SXL7</accession>
<feature type="binding site" evidence="11">
    <location>
        <position position="412"/>
    </location>
    <ligand>
        <name>ADP</name>
        <dbReference type="ChEBI" id="CHEBI:456216"/>
    </ligand>
</feature>
<dbReference type="NCBIfam" id="TIGR01311">
    <property type="entry name" value="glycerol_kin"/>
    <property type="match status" value="1"/>
</dbReference>
<dbReference type="AlphaFoldDB" id="A0A1G8SXL7"/>
<dbReference type="InterPro" id="IPR043129">
    <property type="entry name" value="ATPase_NBD"/>
</dbReference>
<feature type="binding site" evidence="11">
    <location>
        <position position="243"/>
    </location>
    <ligand>
        <name>glycerol</name>
        <dbReference type="ChEBI" id="CHEBI:17754"/>
    </ligand>
</feature>
<dbReference type="Gene3D" id="3.30.420.40">
    <property type="match status" value="2"/>
</dbReference>
<feature type="binding site" evidence="11">
    <location>
        <position position="242"/>
    </location>
    <ligand>
        <name>glycerol</name>
        <dbReference type="ChEBI" id="CHEBI:17754"/>
    </ligand>
</feature>
<dbReference type="PROSITE" id="PS00445">
    <property type="entry name" value="FGGY_KINASES_2"/>
    <property type="match status" value="1"/>
</dbReference>
<feature type="binding site" evidence="11">
    <location>
        <position position="12"/>
    </location>
    <ligand>
        <name>ATP</name>
        <dbReference type="ChEBI" id="CHEBI:30616"/>
    </ligand>
</feature>
<keyword evidence="4 11" id="KW-0547">Nucleotide-binding</keyword>
<dbReference type="PROSITE" id="PS00933">
    <property type="entry name" value="FGGY_KINASES_1"/>
    <property type="match status" value="1"/>
</dbReference>
<evidence type="ECO:0000259" key="14">
    <source>
        <dbReference type="Pfam" id="PF02782"/>
    </source>
</evidence>
<feature type="binding site" evidence="11">
    <location>
        <position position="264"/>
    </location>
    <ligand>
        <name>ATP</name>
        <dbReference type="ChEBI" id="CHEBI:30616"/>
    </ligand>
</feature>
<comment type="activity regulation">
    <text evidence="11">Activated by phosphorylation and inhibited by fructose 1,6-bisphosphate (FBP).</text>
</comment>